<sequence length="135" mass="15474">MTFRGGRSCFVGGLFFAIRVQLSYTVSRSFFYNYTVIPSEVGGGIYRQYSGYEYCASVSSPVQVIDISCRRYDVQGWTLLFRWRVILRYTCTTIVHSFSFIYSTTISSSRTRYEEGSIDNTPDTSTAHPLVHLYS</sequence>
<keyword evidence="2" id="KW-1185">Reference proteome</keyword>
<reference evidence="1 2" key="1">
    <citation type="submission" date="2017-04" db="EMBL/GenBank/DDBJ databases">
        <authorList>
            <person name="Afonso C.L."/>
            <person name="Miller P.J."/>
            <person name="Scott M.A."/>
            <person name="Spackman E."/>
            <person name="Goraichik I."/>
            <person name="Dimitrov K.M."/>
            <person name="Suarez D.L."/>
            <person name="Swayne D.E."/>
        </authorList>
    </citation>
    <scope>NUCLEOTIDE SEQUENCE [LARGE SCALE GENOMIC DNA]</scope>
    <source>
        <strain evidence="1 2">DSM 22418</strain>
    </source>
</reference>
<dbReference type="EMBL" id="FXAU01000009">
    <property type="protein sequence ID" value="SMG51359.1"/>
    <property type="molecule type" value="Genomic_DNA"/>
</dbReference>
<gene>
    <name evidence="1" type="ORF">SAMN05660862_3849</name>
</gene>
<dbReference type="AlphaFoldDB" id="A0A1X7LDW7"/>
<name>A0A1X7LDW7_9SPHI</name>
<organism evidence="1 2">
    <name type="scientific">Sphingobacterium psychroaquaticum</name>
    <dbReference type="NCBI Taxonomy" id="561061"/>
    <lineage>
        <taxon>Bacteria</taxon>
        <taxon>Pseudomonadati</taxon>
        <taxon>Bacteroidota</taxon>
        <taxon>Sphingobacteriia</taxon>
        <taxon>Sphingobacteriales</taxon>
        <taxon>Sphingobacteriaceae</taxon>
        <taxon>Sphingobacterium</taxon>
    </lineage>
</organism>
<dbReference type="Proteomes" id="UP000192980">
    <property type="component" value="Unassembled WGS sequence"/>
</dbReference>
<proteinExistence type="predicted"/>
<evidence type="ECO:0000313" key="1">
    <source>
        <dbReference type="EMBL" id="SMG51359.1"/>
    </source>
</evidence>
<accession>A0A1X7LDW7</accession>
<evidence type="ECO:0000313" key="2">
    <source>
        <dbReference type="Proteomes" id="UP000192980"/>
    </source>
</evidence>
<protein>
    <submittedName>
        <fullName evidence="1">Uncharacterized protein</fullName>
    </submittedName>
</protein>